<dbReference type="SUPFAM" id="SSF52540">
    <property type="entry name" value="P-loop containing nucleoside triphosphate hydrolases"/>
    <property type="match status" value="1"/>
</dbReference>
<evidence type="ECO:0000259" key="4">
    <source>
        <dbReference type="PROSITE" id="PS50893"/>
    </source>
</evidence>
<dbReference type="AlphaFoldDB" id="Q2LSW6"/>
<dbReference type="GO" id="GO:0005886">
    <property type="term" value="C:plasma membrane"/>
    <property type="evidence" value="ECO:0007669"/>
    <property type="project" value="TreeGrafter"/>
</dbReference>
<dbReference type="EMBL" id="CP000252">
    <property type="protein sequence ID" value="ABC77180.1"/>
    <property type="molecule type" value="Genomic_DNA"/>
</dbReference>
<dbReference type="PROSITE" id="PS00211">
    <property type="entry name" value="ABC_TRANSPORTER_1"/>
    <property type="match status" value="1"/>
</dbReference>
<accession>Q2LSW6</accession>
<keyword evidence="1" id="KW-0813">Transport</keyword>
<dbReference type="STRING" id="56780.SYN_03206"/>
<dbReference type="Proteomes" id="UP000001933">
    <property type="component" value="Chromosome"/>
</dbReference>
<sequence>METLRERERLPAMLELRDLHFAVDRGEGSEGGGKRGIINGINFNFEKGKFYAITGPNGSGKTTLAKLIMGINPVTSGSIIFDGQDITDFSITDRAKAGIAYSFQQPARFKGITFRELLSLATGIEEEDKLVELLMRVGICPLDFLDKAVDAKLSGGEIKKIELATTIARNPKLAIYDEPDTGIDLWTIGPMVDLLKKEQKEYGTTTIVVSHNKVFLDAADEILIINGGQFVFRGTLDEALPLLNDLSICNFKPCCEGEEHNVRCFR</sequence>
<evidence type="ECO:0000256" key="1">
    <source>
        <dbReference type="ARBA" id="ARBA00022448"/>
    </source>
</evidence>
<reference evidence="5 6" key="1">
    <citation type="journal article" date="2007" name="Proc. Natl. Acad. Sci. U.S.A.">
        <title>The genome of Syntrophus aciditrophicus: life at the thermodynamic limit of microbial growth.</title>
        <authorList>
            <person name="McInerney M.J."/>
            <person name="Rohlin L."/>
            <person name="Mouttaki H."/>
            <person name="Kim U."/>
            <person name="Krupp R.S."/>
            <person name="Rios-Hernandez L."/>
            <person name="Sieber J."/>
            <person name="Struchtemeyer C.G."/>
            <person name="Bhattacharyya A."/>
            <person name="Campbell J.W."/>
            <person name="Gunsalus R.P."/>
        </authorList>
    </citation>
    <scope>NUCLEOTIDE SEQUENCE [LARGE SCALE GENOMIC DNA]</scope>
    <source>
        <strain evidence="5 6">SB</strain>
    </source>
</reference>
<keyword evidence="3 5" id="KW-0067">ATP-binding</keyword>
<dbReference type="InParanoid" id="Q2LSW6"/>
<dbReference type="Pfam" id="PF00005">
    <property type="entry name" value="ABC_tran"/>
    <property type="match status" value="1"/>
</dbReference>
<dbReference type="PANTHER" id="PTHR45772:SF10">
    <property type="entry name" value="LIPOPOLYSACCHARIDE EXPORT SYSTEM ATP-BINDING PROTEIN LPTB"/>
    <property type="match status" value="1"/>
</dbReference>
<dbReference type="InterPro" id="IPR027417">
    <property type="entry name" value="P-loop_NTPase"/>
</dbReference>
<evidence type="ECO:0000313" key="5">
    <source>
        <dbReference type="EMBL" id="ABC77180.1"/>
    </source>
</evidence>
<dbReference type="eggNOG" id="COG0396">
    <property type="taxonomic scope" value="Bacteria"/>
</dbReference>
<gene>
    <name evidence="5" type="ORF">SYN_03206</name>
</gene>
<keyword evidence="2" id="KW-0547">Nucleotide-binding</keyword>
<dbReference type="InterPro" id="IPR051120">
    <property type="entry name" value="ABC_AA/LPS_Transport"/>
</dbReference>
<feature type="domain" description="ABC transporter" evidence="4">
    <location>
        <begin position="14"/>
        <end position="252"/>
    </location>
</feature>
<dbReference type="InterPro" id="IPR003593">
    <property type="entry name" value="AAA+_ATPase"/>
</dbReference>
<dbReference type="Gene3D" id="3.40.50.300">
    <property type="entry name" value="P-loop containing nucleotide triphosphate hydrolases"/>
    <property type="match status" value="1"/>
</dbReference>
<proteinExistence type="predicted"/>
<dbReference type="GO" id="GO:0016887">
    <property type="term" value="F:ATP hydrolysis activity"/>
    <property type="evidence" value="ECO:0007669"/>
    <property type="project" value="InterPro"/>
</dbReference>
<dbReference type="FunCoup" id="Q2LSW6">
    <property type="interactions" value="458"/>
</dbReference>
<protein>
    <submittedName>
        <fullName evidence="5">ABC transporter ATP-binding protein</fullName>
    </submittedName>
</protein>
<evidence type="ECO:0000256" key="3">
    <source>
        <dbReference type="ARBA" id="ARBA00022840"/>
    </source>
</evidence>
<keyword evidence="6" id="KW-1185">Reference proteome</keyword>
<dbReference type="SMART" id="SM00382">
    <property type="entry name" value="AAA"/>
    <property type="match status" value="1"/>
</dbReference>
<evidence type="ECO:0000313" key="6">
    <source>
        <dbReference type="Proteomes" id="UP000001933"/>
    </source>
</evidence>
<dbReference type="InterPro" id="IPR003439">
    <property type="entry name" value="ABC_transporter-like_ATP-bd"/>
</dbReference>
<dbReference type="KEGG" id="sat:SYN_03206"/>
<evidence type="ECO:0000256" key="2">
    <source>
        <dbReference type="ARBA" id="ARBA00022741"/>
    </source>
</evidence>
<dbReference type="PROSITE" id="PS50893">
    <property type="entry name" value="ABC_TRANSPORTER_2"/>
    <property type="match status" value="1"/>
</dbReference>
<dbReference type="HOGENOM" id="CLU_000604_1_2_7"/>
<name>Q2LSW6_SYNAS</name>
<dbReference type="PANTHER" id="PTHR45772">
    <property type="entry name" value="CONSERVED COMPONENT OF ABC TRANSPORTER FOR NATURAL AMINO ACIDS-RELATED"/>
    <property type="match status" value="1"/>
</dbReference>
<dbReference type="GO" id="GO:0005524">
    <property type="term" value="F:ATP binding"/>
    <property type="evidence" value="ECO:0007669"/>
    <property type="project" value="UniProtKB-KW"/>
</dbReference>
<organism evidence="5 6">
    <name type="scientific">Syntrophus aciditrophicus (strain SB)</name>
    <dbReference type="NCBI Taxonomy" id="56780"/>
    <lineage>
        <taxon>Bacteria</taxon>
        <taxon>Pseudomonadati</taxon>
        <taxon>Thermodesulfobacteriota</taxon>
        <taxon>Syntrophia</taxon>
        <taxon>Syntrophales</taxon>
        <taxon>Syntrophaceae</taxon>
        <taxon>Syntrophus</taxon>
    </lineage>
</organism>
<dbReference type="InterPro" id="IPR017871">
    <property type="entry name" value="ABC_transporter-like_CS"/>
</dbReference>